<dbReference type="CDD" id="cd00093">
    <property type="entry name" value="HTH_XRE"/>
    <property type="match status" value="1"/>
</dbReference>
<dbReference type="Gene3D" id="1.10.260.40">
    <property type="entry name" value="lambda repressor-like DNA-binding domains"/>
    <property type="match status" value="1"/>
</dbReference>
<accession>A0A7X0HRK7</accession>
<dbReference type="PROSITE" id="PS50943">
    <property type="entry name" value="HTH_CROC1"/>
    <property type="match status" value="1"/>
</dbReference>
<dbReference type="Proteomes" id="UP000531594">
    <property type="component" value="Unassembled WGS sequence"/>
</dbReference>
<evidence type="ECO:0000259" key="1">
    <source>
        <dbReference type="PROSITE" id="PS50943"/>
    </source>
</evidence>
<organism evidence="2 3">
    <name type="scientific">Bacillus benzoevorans</name>
    <dbReference type="NCBI Taxonomy" id="1456"/>
    <lineage>
        <taxon>Bacteria</taxon>
        <taxon>Bacillati</taxon>
        <taxon>Bacillota</taxon>
        <taxon>Bacilli</taxon>
        <taxon>Bacillales</taxon>
        <taxon>Bacillaceae</taxon>
        <taxon>Bacillus</taxon>
    </lineage>
</organism>
<dbReference type="InterPro" id="IPR001387">
    <property type="entry name" value="Cro/C1-type_HTH"/>
</dbReference>
<dbReference type="InterPro" id="IPR010982">
    <property type="entry name" value="Lambda_DNA-bd_dom_sf"/>
</dbReference>
<gene>
    <name evidence="2" type="ORF">HNR53_002252</name>
</gene>
<comment type="caution">
    <text evidence="2">The sequence shown here is derived from an EMBL/GenBank/DDBJ whole genome shotgun (WGS) entry which is preliminary data.</text>
</comment>
<keyword evidence="3" id="KW-1185">Reference proteome</keyword>
<sequence length="60" mass="7423">MITKKEEYLLRRRRKKITHVELANYLHCSQSLISRYETNKCGMSQKKIEKYRKYIDEKEI</sequence>
<dbReference type="RefSeq" id="WP_221452301.1">
    <property type="nucleotide sequence ID" value="NZ_JACHGK010000007.1"/>
</dbReference>
<evidence type="ECO:0000313" key="3">
    <source>
        <dbReference type="Proteomes" id="UP000531594"/>
    </source>
</evidence>
<dbReference type="AlphaFoldDB" id="A0A7X0HRK7"/>
<dbReference type="SUPFAM" id="SSF47413">
    <property type="entry name" value="lambda repressor-like DNA-binding domains"/>
    <property type="match status" value="1"/>
</dbReference>
<name>A0A7X0HRK7_9BACI</name>
<feature type="domain" description="HTH cro/C1-type" evidence="1">
    <location>
        <begin position="12"/>
        <end position="60"/>
    </location>
</feature>
<evidence type="ECO:0000313" key="2">
    <source>
        <dbReference type="EMBL" id="MBB6445627.1"/>
    </source>
</evidence>
<dbReference type="EMBL" id="JACHGK010000007">
    <property type="protein sequence ID" value="MBB6445627.1"/>
    <property type="molecule type" value="Genomic_DNA"/>
</dbReference>
<reference evidence="2 3" key="1">
    <citation type="submission" date="2020-08" db="EMBL/GenBank/DDBJ databases">
        <title>Genomic Encyclopedia of Type Strains, Phase IV (KMG-IV): sequencing the most valuable type-strain genomes for metagenomic binning, comparative biology and taxonomic classification.</title>
        <authorList>
            <person name="Goeker M."/>
        </authorList>
    </citation>
    <scope>NUCLEOTIDE SEQUENCE [LARGE SCALE GENOMIC DNA]</scope>
    <source>
        <strain evidence="2 3">DSM 5391</strain>
    </source>
</reference>
<protein>
    <submittedName>
        <fullName evidence="2">Putative transcriptional regulator</fullName>
    </submittedName>
</protein>
<proteinExistence type="predicted"/>
<dbReference type="GO" id="GO:0003677">
    <property type="term" value="F:DNA binding"/>
    <property type="evidence" value="ECO:0007669"/>
    <property type="project" value="InterPro"/>
</dbReference>